<evidence type="ECO:0000313" key="1">
    <source>
        <dbReference type="EMBL" id="SPP66373.1"/>
    </source>
</evidence>
<organism evidence="1 2">
    <name type="scientific">Nitrospira lenta</name>
    <dbReference type="NCBI Taxonomy" id="1436998"/>
    <lineage>
        <taxon>Bacteria</taxon>
        <taxon>Pseudomonadati</taxon>
        <taxon>Nitrospirota</taxon>
        <taxon>Nitrospiria</taxon>
        <taxon>Nitrospirales</taxon>
        <taxon>Nitrospiraceae</taxon>
        <taxon>Nitrospira</taxon>
    </lineage>
</organism>
<dbReference type="Proteomes" id="UP000248168">
    <property type="component" value="Unassembled WGS sequence"/>
</dbReference>
<proteinExistence type="predicted"/>
<name>A0A330L8S4_9BACT</name>
<dbReference type="InParanoid" id="A0A330L8S4"/>
<sequence length="78" mass="8794">MLNLGRPEDRGKCEGKTQPEFLAKHRHGMARVAIVALVVVRHLVTSMWVRRLSGICVCHQVHGALRSFPMAVLLPRVR</sequence>
<dbReference type="EMBL" id="OUNR01000019">
    <property type="protein sequence ID" value="SPP66373.1"/>
    <property type="molecule type" value="Genomic_DNA"/>
</dbReference>
<gene>
    <name evidence="1" type="ORF">NITLEN_60176</name>
</gene>
<dbReference type="AlphaFoldDB" id="A0A330L8S4"/>
<keyword evidence="2" id="KW-1185">Reference proteome</keyword>
<reference evidence="2" key="1">
    <citation type="submission" date="2018-04" db="EMBL/GenBank/DDBJ databases">
        <authorList>
            <person name="Lucker S."/>
            <person name="Sakoula D."/>
        </authorList>
    </citation>
    <scope>NUCLEOTIDE SEQUENCE [LARGE SCALE GENOMIC DNA]</scope>
</reference>
<protein>
    <submittedName>
        <fullName evidence="1">Uncharacterized protein</fullName>
    </submittedName>
</protein>
<evidence type="ECO:0000313" key="2">
    <source>
        <dbReference type="Proteomes" id="UP000248168"/>
    </source>
</evidence>
<accession>A0A330L8S4</accession>